<name>A0A1I3KPU0_9GAMM</name>
<protein>
    <submittedName>
        <fullName evidence="2">Uncharacterized protein</fullName>
    </submittedName>
</protein>
<evidence type="ECO:0000313" key="1">
    <source>
        <dbReference type="EMBL" id="PHM45118.1"/>
    </source>
</evidence>
<sequence length="44" mass="4919">MPPLHILLHKNVHNRIEGMSEIKGIADAIPFSVTVSRNLVTKKI</sequence>
<evidence type="ECO:0000313" key="4">
    <source>
        <dbReference type="Proteomes" id="UP000224607"/>
    </source>
</evidence>
<proteinExistence type="predicted"/>
<evidence type="ECO:0000313" key="2">
    <source>
        <dbReference type="EMBL" id="SFI74533.1"/>
    </source>
</evidence>
<dbReference type="EMBL" id="NITY01000003">
    <property type="protein sequence ID" value="PHM45118.1"/>
    <property type="molecule type" value="Genomic_DNA"/>
</dbReference>
<dbReference type="EMBL" id="FORG01000003">
    <property type="protein sequence ID" value="SFI74533.1"/>
    <property type="molecule type" value="Genomic_DNA"/>
</dbReference>
<organism evidence="2 3">
    <name type="scientific">Xenorhabdus mauleonii</name>
    <dbReference type="NCBI Taxonomy" id="351675"/>
    <lineage>
        <taxon>Bacteria</taxon>
        <taxon>Pseudomonadati</taxon>
        <taxon>Pseudomonadota</taxon>
        <taxon>Gammaproteobacteria</taxon>
        <taxon>Enterobacterales</taxon>
        <taxon>Morganellaceae</taxon>
        <taxon>Xenorhabdus</taxon>
    </lineage>
</organism>
<reference evidence="2" key="2">
    <citation type="submission" date="2016-10" db="EMBL/GenBank/DDBJ databases">
        <authorList>
            <person name="de Groot N.N."/>
        </authorList>
    </citation>
    <scope>NUCLEOTIDE SEQUENCE [LARGE SCALE GENOMIC DNA]</scope>
    <source>
        <strain evidence="2">DSM 17908</strain>
    </source>
</reference>
<gene>
    <name evidence="2" type="ORF">SAMN05421680_103155</name>
    <name evidence="1" type="ORF">Xmau_01326</name>
</gene>
<dbReference type="AlphaFoldDB" id="A0A1I3KPU0"/>
<dbReference type="Proteomes" id="UP000224607">
    <property type="component" value="Unassembled WGS sequence"/>
</dbReference>
<reference evidence="3" key="1">
    <citation type="submission" date="2016-10" db="EMBL/GenBank/DDBJ databases">
        <authorList>
            <person name="Varghese N."/>
            <person name="Submissions S."/>
        </authorList>
    </citation>
    <scope>NUCLEOTIDE SEQUENCE [LARGE SCALE GENOMIC DNA]</scope>
    <source>
        <strain evidence="3">DSM 17908</strain>
    </source>
</reference>
<evidence type="ECO:0000313" key="3">
    <source>
        <dbReference type="Proteomes" id="UP000198919"/>
    </source>
</evidence>
<reference evidence="1 4" key="3">
    <citation type="journal article" date="2017" name="Nat. Microbiol.">
        <title>Natural product diversity associated with the nematode symbionts Photorhabdus and Xenorhabdus.</title>
        <authorList>
            <person name="Tobias N.J."/>
            <person name="Wolff H."/>
            <person name="Djahanschiri B."/>
            <person name="Grundmann F."/>
            <person name="Kronenwerth M."/>
            <person name="Shi Y.M."/>
            <person name="Simonyi S."/>
            <person name="Grun P."/>
            <person name="Shapiro-Ilan D."/>
            <person name="Pidot S.J."/>
            <person name="Stinear T.P."/>
            <person name="Ebersberger I."/>
            <person name="Bode H.B."/>
        </authorList>
    </citation>
    <scope>NUCLEOTIDE SEQUENCE [LARGE SCALE GENOMIC DNA]</scope>
    <source>
        <strain evidence="1 4">DSM 17908</strain>
    </source>
</reference>
<keyword evidence="4" id="KW-1185">Reference proteome</keyword>
<dbReference type="Proteomes" id="UP000198919">
    <property type="component" value="Unassembled WGS sequence"/>
</dbReference>
<accession>A0A1I3KPU0</accession>